<accession>A0ABP0C2B2</accession>
<dbReference type="Proteomes" id="UP001642406">
    <property type="component" value="Unassembled WGS sequence"/>
</dbReference>
<reference evidence="2 3" key="1">
    <citation type="submission" date="2024-01" db="EMBL/GenBank/DDBJ databases">
        <authorList>
            <person name="Allen C."/>
            <person name="Tagirdzhanova G."/>
        </authorList>
    </citation>
    <scope>NUCLEOTIDE SEQUENCE [LARGE SCALE GENOMIC DNA]</scope>
</reference>
<sequence>MPLWQFYHPPTAFATAQEKQSLVDDVTKMYTNWGLPAFYVVVQFLPMDTGADGSGDDKKSANMFVGGSSARAANFVRVIVHHLAFQSQGSVAAHQRIASGIDAVLQPHVAAKGFNWEYHVSESPPTMWKINGYVPPVMGNAAVATWAKEDKPSAYEGDGRAKE</sequence>
<dbReference type="Gene3D" id="3.30.429.10">
    <property type="entry name" value="Macrophage Migration Inhibitory Factor"/>
    <property type="match status" value="1"/>
</dbReference>
<proteinExistence type="predicted"/>
<dbReference type="InterPro" id="IPR028116">
    <property type="entry name" value="Cis-CaaD-like"/>
</dbReference>
<evidence type="ECO:0000259" key="1">
    <source>
        <dbReference type="Pfam" id="PF14832"/>
    </source>
</evidence>
<evidence type="ECO:0000313" key="2">
    <source>
        <dbReference type="EMBL" id="CAK7226122.1"/>
    </source>
</evidence>
<organism evidence="2 3">
    <name type="scientific">Sporothrix bragantina</name>
    <dbReference type="NCBI Taxonomy" id="671064"/>
    <lineage>
        <taxon>Eukaryota</taxon>
        <taxon>Fungi</taxon>
        <taxon>Dikarya</taxon>
        <taxon>Ascomycota</taxon>
        <taxon>Pezizomycotina</taxon>
        <taxon>Sordariomycetes</taxon>
        <taxon>Sordariomycetidae</taxon>
        <taxon>Ophiostomatales</taxon>
        <taxon>Ophiostomataceae</taxon>
        <taxon>Sporothrix</taxon>
    </lineage>
</organism>
<protein>
    <recommendedName>
        <fullName evidence="1">Tautomerase cis-CaaD-like domain-containing protein</fullName>
    </recommendedName>
</protein>
<dbReference type="EMBL" id="CAWUHC010000057">
    <property type="protein sequence ID" value="CAK7226122.1"/>
    <property type="molecule type" value="Genomic_DNA"/>
</dbReference>
<feature type="domain" description="Tautomerase cis-CaaD-like" evidence="1">
    <location>
        <begin position="1"/>
        <end position="151"/>
    </location>
</feature>
<name>A0ABP0C2B2_9PEZI</name>
<dbReference type="Pfam" id="PF14832">
    <property type="entry name" value="Tautomerase_3"/>
    <property type="match status" value="1"/>
</dbReference>
<dbReference type="InterPro" id="IPR014347">
    <property type="entry name" value="Tautomerase/MIF_sf"/>
</dbReference>
<keyword evidence="3" id="KW-1185">Reference proteome</keyword>
<evidence type="ECO:0000313" key="3">
    <source>
        <dbReference type="Proteomes" id="UP001642406"/>
    </source>
</evidence>
<gene>
    <name evidence="2" type="ORF">SBRCBS47491_006122</name>
</gene>
<comment type="caution">
    <text evidence="2">The sequence shown here is derived from an EMBL/GenBank/DDBJ whole genome shotgun (WGS) entry which is preliminary data.</text>
</comment>